<evidence type="ECO:0000313" key="2">
    <source>
        <dbReference type="Proteomes" id="UP000660668"/>
    </source>
</evidence>
<organism evidence="1 2">
    <name type="scientific">Nocardioides agariphilus</name>
    <dbReference type="NCBI Taxonomy" id="433664"/>
    <lineage>
        <taxon>Bacteria</taxon>
        <taxon>Bacillati</taxon>
        <taxon>Actinomycetota</taxon>
        <taxon>Actinomycetes</taxon>
        <taxon>Propionibacteriales</taxon>
        <taxon>Nocardioidaceae</taxon>
        <taxon>Nocardioides</taxon>
    </lineage>
</organism>
<dbReference type="Pfam" id="PF23913">
    <property type="entry name" value="DUF7255"/>
    <property type="match status" value="1"/>
</dbReference>
<dbReference type="RefSeq" id="WP_194695098.1">
    <property type="nucleotide sequence ID" value="NZ_JADKPO010000004.1"/>
</dbReference>
<proteinExistence type="predicted"/>
<dbReference type="EMBL" id="JADKPO010000004">
    <property type="protein sequence ID" value="MBF4766939.1"/>
    <property type="molecule type" value="Genomic_DNA"/>
</dbReference>
<accession>A0A930VG77</accession>
<sequence>MAVRDCQNAFAKAAAADGIVLVPASVPWLNGRGHLGLSGIDPGVIAALVAIFAALEGRPDELAGKPMRLLSGDFLHASSGTFIEVDERQHFTSHRLVTLDLYPNAATVGFDIEQYRAFCRELSPKADRDFAHKAAAAFGPGGRPRQRAYNDALRDLVTPAMGRPPIIRVAAPDRDGAAAYERAREQLKALL</sequence>
<reference evidence="1" key="1">
    <citation type="submission" date="2020-11" db="EMBL/GenBank/DDBJ databases">
        <title>Nocardioides cynanchi sp. nov., isolated from soil of rhizosphere of Cynanchum wilfordii.</title>
        <authorList>
            <person name="Lee J.-S."/>
            <person name="Suh M.K."/>
            <person name="Kim J.-S."/>
        </authorList>
    </citation>
    <scope>NUCLEOTIDE SEQUENCE</scope>
    <source>
        <strain evidence="1">KCTC 19276</strain>
    </source>
</reference>
<dbReference type="Proteomes" id="UP000660668">
    <property type="component" value="Unassembled WGS sequence"/>
</dbReference>
<dbReference type="InterPro" id="IPR055679">
    <property type="entry name" value="DUF7255"/>
</dbReference>
<gene>
    <name evidence="1" type="ORF">ISU10_04075</name>
</gene>
<name>A0A930VG77_9ACTN</name>
<evidence type="ECO:0000313" key="1">
    <source>
        <dbReference type="EMBL" id="MBF4766939.1"/>
    </source>
</evidence>
<keyword evidence="2" id="KW-1185">Reference proteome</keyword>
<comment type="caution">
    <text evidence="1">The sequence shown here is derived from an EMBL/GenBank/DDBJ whole genome shotgun (WGS) entry which is preliminary data.</text>
</comment>
<dbReference type="AlphaFoldDB" id="A0A930VG77"/>
<protein>
    <submittedName>
        <fullName evidence="1">Uncharacterized protein</fullName>
    </submittedName>
</protein>